<dbReference type="InterPro" id="IPR018499">
    <property type="entry name" value="Tetraspanin/Peripherin"/>
</dbReference>
<evidence type="ECO:0000256" key="3">
    <source>
        <dbReference type="ARBA" id="ARBA00022989"/>
    </source>
</evidence>
<feature type="transmembrane region" description="Helical" evidence="5">
    <location>
        <begin position="66"/>
        <end position="88"/>
    </location>
</feature>
<dbReference type="GO" id="GO:0016020">
    <property type="term" value="C:membrane"/>
    <property type="evidence" value="ECO:0007669"/>
    <property type="project" value="UniProtKB-SubCell"/>
</dbReference>
<evidence type="ECO:0000313" key="7">
    <source>
        <dbReference type="Proteomes" id="UP000267029"/>
    </source>
</evidence>
<feature type="transmembrane region" description="Helical" evidence="5">
    <location>
        <begin position="30"/>
        <end position="54"/>
    </location>
</feature>
<comment type="subcellular location">
    <subcellularLocation>
        <location evidence="1">Membrane</location>
        <topology evidence="1">Multi-pass membrane protein</topology>
    </subcellularLocation>
</comment>
<protein>
    <submittedName>
        <fullName evidence="8">ABC transmembrane type-1 domain-containing protein</fullName>
    </submittedName>
</protein>
<dbReference type="Pfam" id="PF00335">
    <property type="entry name" value="Tetraspanin"/>
    <property type="match status" value="1"/>
</dbReference>
<reference evidence="8" key="1">
    <citation type="submission" date="2017-02" db="UniProtKB">
        <authorList>
            <consortium name="WormBaseParasite"/>
        </authorList>
    </citation>
    <scope>IDENTIFICATION</scope>
</reference>
<organism evidence="8">
    <name type="scientific">Mesocestoides corti</name>
    <name type="common">Flatworm</name>
    <dbReference type="NCBI Taxonomy" id="53468"/>
    <lineage>
        <taxon>Eukaryota</taxon>
        <taxon>Metazoa</taxon>
        <taxon>Spiralia</taxon>
        <taxon>Lophotrochozoa</taxon>
        <taxon>Platyhelminthes</taxon>
        <taxon>Cestoda</taxon>
        <taxon>Eucestoda</taxon>
        <taxon>Cyclophyllidea</taxon>
        <taxon>Mesocestoididae</taxon>
        <taxon>Mesocestoides</taxon>
    </lineage>
</organism>
<evidence type="ECO:0000313" key="6">
    <source>
        <dbReference type="EMBL" id="VDD76967.1"/>
    </source>
</evidence>
<dbReference type="EMBL" id="UXSR01000575">
    <property type="protein sequence ID" value="VDD76967.1"/>
    <property type="molecule type" value="Genomic_DNA"/>
</dbReference>
<keyword evidence="2 5" id="KW-0812">Transmembrane</keyword>
<sequence>MRSSEIGSAICGGLAAYMLADSTMVSSTVLLGPLSFMTVAAVLVFITGLLGFLAAWFENERMLNTFAVVLAIMCILQFTCVILVYVYYGQFVSCATSLIRDIINEPIQYQVALELSDIEFDLTDDFKRPIDLLQEKVGFKSWKECAIYFS</sequence>
<gene>
    <name evidence="6" type="ORF">MCOS_LOCUS2970</name>
</gene>
<proteinExistence type="predicted"/>
<name>A0A0R3U7Z6_MESCO</name>
<accession>A0A0R3U7Z6</accession>
<dbReference type="AlphaFoldDB" id="A0A0R3U7Z6"/>
<dbReference type="WBParaSite" id="MCOS_0000296901-mRNA-1">
    <property type="protein sequence ID" value="MCOS_0000296901-mRNA-1"/>
    <property type="gene ID" value="MCOS_0000296901"/>
</dbReference>
<evidence type="ECO:0000313" key="8">
    <source>
        <dbReference type="WBParaSite" id="MCOS_0000296901-mRNA-1"/>
    </source>
</evidence>
<evidence type="ECO:0000256" key="4">
    <source>
        <dbReference type="ARBA" id="ARBA00023136"/>
    </source>
</evidence>
<keyword evidence="7" id="KW-1185">Reference proteome</keyword>
<evidence type="ECO:0000256" key="5">
    <source>
        <dbReference type="SAM" id="Phobius"/>
    </source>
</evidence>
<reference evidence="6 7" key="2">
    <citation type="submission" date="2018-10" db="EMBL/GenBank/DDBJ databases">
        <authorList>
            <consortium name="Pathogen Informatics"/>
        </authorList>
    </citation>
    <scope>NUCLEOTIDE SEQUENCE [LARGE SCALE GENOMIC DNA]</scope>
</reference>
<dbReference type="Proteomes" id="UP000267029">
    <property type="component" value="Unassembled WGS sequence"/>
</dbReference>
<keyword evidence="4 5" id="KW-0472">Membrane</keyword>
<keyword evidence="3 5" id="KW-1133">Transmembrane helix</keyword>
<evidence type="ECO:0000256" key="1">
    <source>
        <dbReference type="ARBA" id="ARBA00004141"/>
    </source>
</evidence>
<evidence type="ECO:0000256" key="2">
    <source>
        <dbReference type="ARBA" id="ARBA00022692"/>
    </source>
</evidence>